<dbReference type="InterPro" id="IPR000812">
    <property type="entry name" value="TFIIB"/>
</dbReference>
<dbReference type="GO" id="GO:0000995">
    <property type="term" value="F:RNA polymerase III general transcription initiation factor activity"/>
    <property type="evidence" value="ECO:0007669"/>
    <property type="project" value="TreeGrafter"/>
</dbReference>
<evidence type="ECO:0000313" key="14">
    <source>
        <dbReference type="Proteomes" id="UP000799440"/>
    </source>
</evidence>
<keyword evidence="14" id="KW-1185">Reference proteome</keyword>
<protein>
    <recommendedName>
        <fullName evidence="12">Cyclin-like domain-containing protein</fullName>
    </recommendedName>
</protein>
<evidence type="ECO:0000313" key="13">
    <source>
        <dbReference type="EMBL" id="KAF2747956.1"/>
    </source>
</evidence>
<dbReference type="PANTHER" id="PTHR11618">
    <property type="entry name" value="TRANSCRIPTION INITIATION FACTOR IIB-RELATED"/>
    <property type="match status" value="1"/>
</dbReference>
<dbReference type="Gene3D" id="1.10.472.10">
    <property type="entry name" value="Cyclin-like"/>
    <property type="match status" value="2"/>
</dbReference>
<dbReference type="GO" id="GO:0000126">
    <property type="term" value="C:transcription factor TFIIIB complex"/>
    <property type="evidence" value="ECO:0007669"/>
    <property type="project" value="TreeGrafter"/>
</dbReference>
<evidence type="ECO:0000256" key="1">
    <source>
        <dbReference type="ARBA" id="ARBA00004123"/>
    </source>
</evidence>
<comment type="similarity">
    <text evidence="2">Belongs to the TFIIB family.</text>
</comment>
<feature type="compositionally biased region" description="Basic residues" evidence="11">
    <location>
        <begin position="568"/>
        <end position="578"/>
    </location>
</feature>
<accession>A0A6A6VDK7</accession>
<keyword evidence="7" id="KW-0805">Transcription regulation</keyword>
<dbReference type="GO" id="GO:0008270">
    <property type="term" value="F:zinc ion binding"/>
    <property type="evidence" value="ECO:0007669"/>
    <property type="project" value="UniProtKB-KW"/>
</dbReference>
<dbReference type="FunFam" id="1.10.472.10:FF:000002">
    <property type="entry name" value="Transcription factor IIIB 90 kDa subunit"/>
    <property type="match status" value="1"/>
</dbReference>
<name>A0A6A6VDK7_9PLEO</name>
<evidence type="ECO:0000259" key="12">
    <source>
        <dbReference type="SMART" id="SM00385"/>
    </source>
</evidence>
<feature type="compositionally biased region" description="Acidic residues" evidence="11">
    <location>
        <begin position="652"/>
        <end position="664"/>
    </location>
</feature>
<evidence type="ECO:0000256" key="11">
    <source>
        <dbReference type="SAM" id="MobiDB-lite"/>
    </source>
</evidence>
<dbReference type="GO" id="GO:0005634">
    <property type="term" value="C:nucleus"/>
    <property type="evidence" value="ECO:0007669"/>
    <property type="project" value="UniProtKB-SubCell"/>
</dbReference>
<keyword evidence="8" id="KW-0010">Activator</keyword>
<dbReference type="Proteomes" id="UP000799440">
    <property type="component" value="Unassembled WGS sequence"/>
</dbReference>
<dbReference type="GO" id="GO:0001006">
    <property type="term" value="F:RNA polymerase III type 3 promoter sequence-specific DNA binding"/>
    <property type="evidence" value="ECO:0007669"/>
    <property type="project" value="TreeGrafter"/>
</dbReference>
<feature type="region of interest" description="Disordered" evidence="11">
    <location>
        <begin position="377"/>
        <end position="403"/>
    </location>
</feature>
<proteinExistence type="inferred from homology"/>
<organism evidence="13 14">
    <name type="scientific">Sporormia fimetaria CBS 119925</name>
    <dbReference type="NCBI Taxonomy" id="1340428"/>
    <lineage>
        <taxon>Eukaryota</taxon>
        <taxon>Fungi</taxon>
        <taxon>Dikarya</taxon>
        <taxon>Ascomycota</taxon>
        <taxon>Pezizomycotina</taxon>
        <taxon>Dothideomycetes</taxon>
        <taxon>Pleosporomycetidae</taxon>
        <taxon>Pleosporales</taxon>
        <taxon>Sporormiaceae</taxon>
        <taxon>Sporormia</taxon>
    </lineage>
</organism>
<dbReference type="SMART" id="SM00385">
    <property type="entry name" value="CYCLIN"/>
    <property type="match status" value="2"/>
</dbReference>
<feature type="compositionally biased region" description="Acidic residues" evidence="11">
    <location>
        <begin position="699"/>
        <end position="708"/>
    </location>
</feature>
<feature type="compositionally biased region" description="Acidic residues" evidence="11">
    <location>
        <begin position="671"/>
        <end position="688"/>
    </location>
</feature>
<dbReference type="GO" id="GO:0070897">
    <property type="term" value="P:transcription preinitiation complex assembly"/>
    <property type="evidence" value="ECO:0007669"/>
    <property type="project" value="InterPro"/>
</dbReference>
<dbReference type="Gene3D" id="1.20.5.650">
    <property type="entry name" value="Single helix bin"/>
    <property type="match status" value="1"/>
</dbReference>
<evidence type="ECO:0000256" key="6">
    <source>
        <dbReference type="ARBA" id="ARBA00022833"/>
    </source>
</evidence>
<dbReference type="AlphaFoldDB" id="A0A6A6VDK7"/>
<dbReference type="PANTHER" id="PTHR11618:SF4">
    <property type="entry name" value="TRANSCRIPTION FACTOR IIIB 90 KDA SUBUNIT"/>
    <property type="match status" value="1"/>
</dbReference>
<dbReference type="InterPro" id="IPR011665">
    <property type="entry name" value="BRF1_TBP-bd_dom"/>
</dbReference>
<dbReference type="PROSITE" id="PS00782">
    <property type="entry name" value="TFIIB"/>
    <property type="match status" value="1"/>
</dbReference>
<keyword evidence="3" id="KW-0479">Metal-binding</keyword>
<evidence type="ECO:0000256" key="7">
    <source>
        <dbReference type="ARBA" id="ARBA00023015"/>
    </source>
</evidence>
<reference evidence="13" key="1">
    <citation type="journal article" date="2020" name="Stud. Mycol.">
        <title>101 Dothideomycetes genomes: a test case for predicting lifestyles and emergence of pathogens.</title>
        <authorList>
            <person name="Haridas S."/>
            <person name="Albert R."/>
            <person name="Binder M."/>
            <person name="Bloem J."/>
            <person name="Labutti K."/>
            <person name="Salamov A."/>
            <person name="Andreopoulos B."/>
            <person name="Baker S."/>
            <person name="Barry K."/>
            <person name="Bills G."/>
            <person name="Bluhm B."/>
            <person name="Cannon C."/>
            <person name="Castanera R."/>
            <person name="Culley D."/>
            <person name="Daum C."/>
            <person name="Ezra D."/>
            <person name="Gonzalez J."/>
            <person name="Henrissat B."/>
            <person name="Kuo A."/>
            <person name="Liang C."/>
            <person name="Lipzen A."/>
            <person name="Lutzoni F."/>
            <person name="Magnuson J."/>
            <person name="Mondo S."/>
            <person name="Nolan M."/>
            <person name="Ohm R."/>
            <person name="Pangilinan J."/>
            <person name="Park H.-J."/>
            <person name="Ramirez L."/>
            <person name="Alfaro M."/>
            <person name="Sun H."/>
            <person name="Tritt A."/>
            <person name="Yoshinaga Y."/>
            <person name="Zwiers L.-H."/>
            <person name="Turgeon B."/>
            <person name="Goodwin S."/>
            <person name="Spatafora J."/>
            <person name="Crous P."/>
            <person name="Grigoriev I."/>
        </authorList>
    </citation>
    <scope>NUCLEOTIDE SEQUENCE</scope>
    <source>
        <strain evidence="13">CBS 119925</strain>
    </source>
</reference>
<keyword evidence="5" id="KW-0863">Zinc-finger</keyword>
<feature type="region of interest" description="Disordered" evidence="11">
    <location>
        <begin position="628"/>
        <end position="708"/>
    </location>
</feature>
<keyword evidence="9" id="KW-0804">Transcription</keyword>
<evidence type="ECO:0000256" key="10">
    <source>
        <dbReference type="ARBA" id="ARBA00023242"/>
    </source>
</evidence>
<dbReference type="Pfam" id="PF07741">
    <property type="entry name" value="BRF1"/>
    <property type="match status" value="1"/>
</dbReference>
<keyword evidence="6" id="KW-0862">Zinc</keyword>
<feature type="compositionally biased region" description="Low complexity" evidence="11">
    <location>
        <begin position="628"/>
        <end position="651"/>
    </location>
</feature>
<feature type="region of interest" description="Disordered" evidence="11">
    <location>
        <begin position="562"/>
        <end position="591"/>
    </location>
</feature>
<dbReference type="InterPro" id="IPR013150">
    <property type="entry name" value="TFIIB_cyclin"/>
</dbReference>
<dbReference type="GO" id="GO:0097550">
    <property type="term" value="C:transcription preinitiation complex"/>
    <property type="evidence" value="ECO:0007669"/>
    <property type="project" value="TreeGrafter"/>
</dbReference>
<evidence type="ECO:0000256" key="4">
    <source>
        <dbReference type="ARBA" id="ARBA00022737"/>
    </source>
</evidence>
<sequence>MPAIVASAPRPRRERLETLKDPSTIRSSPRLPTPPATQKTAKDGTPKCCDYPDIHDRDNGGQECHNCGHEFNLESELRAEVTFGETSTGAAMVQGGFVGEDQRFANTMGGTMRGLPGMDTRELTRLKGAREIDGLAASLNLRPVVTDMAKSLYKLASINDFVRGRRIRNVAACCIYLADRKQRESSLLLMDLAQIIHVNVWRLGDTYKQFLHTIMDTDPGSALGMSKVPQLEPLVLKFCQRLEFGHDSYKVAEDACTIIKRMRKDWMIEGRQPAGIIGAAVILAARANNFRRTVREVVYCVKVADSTINQRLYEFKRTKSSKLTLAQFKEFGLRLKDDILPPAIYRREEKEARMLKRKAIAAGLEDVTGDADVVATSGKPARKVAQKRTTAPGAEQPTTPDGPNAFLIPDIPIDPNASPQDAMDFESEDHLAYVAAATAPEEAKQAPVVVAEEDLEIEEILENEVLEITHAWEDVFRQFDQNENHPILRAAGDTAQALVREHMPDNNVRTTEEVDEEEFADDPEVMNCVCSPAEVRIKEKVWVTQNEDWLREQQKKTLEKALEEAKGKPKKKTTKKRTGQLGDGSVLGGKPAASAADAVAKMMAKRAKFSSHIDYAKLQELFGTTGGASAAGSGTGSDASASPAASGAGAEEVQEETIVIEEGGEGGANVEGEEEEYDEQYDDNEPIDDLNAYRSDSDQGFEDIEDDF</sequence>
<evidence type="ECO:0000256" key="9">
    <source>
        <dbReference type="ARBA" id="ARBA00023163"/>
    </source>
</evidence>
<dbReference type="EMBL" id="MU006570">
    <property type="protein sequence ID" value="KAF2747956.1"/>
    <property type="molecule type" value="Genomic_DNA"/>
</dbReference>
<dbReference type="OrthoDB" id="511529at2759"/>
<evidence type="ECO:0000256" key="3">
    <source>
        <dbReference type="ARBA" id="ARBA00022723"/>
    </source>
</evidence>
<dbReference type="InterPro" id="IPR023486">
    <property type="entry name" value="TFIIB_CS"/>
</dbReference>
<feature type="region of interest" description="Disordered" evidence="11">
    <location>
        <begin position="1"/>
        <end position="47"/>
    </location>
</feature>
<gene>
    <name evidence="13" type="ORF">M011DRAFT_401027</name>
</gene>
<dbReference type="GO" id="GO:0017025">
    <property type="term" value="F:TBP-class protein binding"/>
    <property type="evidence" value="ECO:0007669"/>
    <property type="project" value="InterPro"/>
</dbReference>
<dbReference type="InterPro" id="IPR036915">
    <property type="entry name" value="Cyclin-like_sf"/>
</dbReference>
<evidence type="ECO:0000256" key="5">
    <source>
        <dbReference type="ARBA" id="ARBA00022771"/>
    </source>
</evidence>
<dbReference type="InterPro" id="IPR013763">
    <property type="entry name" value="Cyclin-like_dom"/>
</dbReference>
<dbReference type="SUPFAM" id="SSF47954">
    <property type="entry name" value="Cyclin-like"/>
    <property type="match status" value="2"/>
</dbReference>
<feature type="domain" description="Cyclin-like" evidence="12">
    <location>
        <begin position="233"/>
        <end position="317"/>
    </location>
</feature>
<feature type="domain" description="Cyclin-like" evidence="12">
    <location>
        <begin position="130"/>
        <end position="212"/>
    </location>
</feature>
<comment type="subcellular location">
    <subcellularLocation>
        <location evidence="1">Nucleus</location>
    </subcellularLocation>
</comment>
<dbReference type="Pfam" id="PF00382">
    <property type="entry name" value="TFIIB"/>
    <property type="match status" value="2"/>
</dbReference>
<evidence type="ECO:0000256" key="2">
    <source>
        <dbReference type="ARBA" id="ARBA00010857"/>
    </source>
</evidence>
<keyword evidence="10" id="KW-0539">Nucleus</keyword>
<evidence type="ECO:0000256" key="8">
    <source>
        <dbReference type="ARBA" id="ARBA00023159"/>
    </source>
</evidence>
<keyword evidence="4" id="KW-0677">Repeat</keyword>